<dbReference type="InterPro" id="IPR002328">
    <property type="entry name" value="ADH_Zn_CS"/>
</dbReference>
<evidence type="ECO:0000256" key="2">
    <source>
        <dbReference type="ARBA" id="ARBA00022448"/>
    </source>
</evidence>
<proteinExistence type="inferred from homology"/>
<dbReference type="SMART" id="SM00829">
    <property type="entry name" value="PKS_ER"/>
    <property type="match status" value="1"/>
</dbReference>
<dbReference type="RefSeq" id="XP_014174477.1">
    <property type="nucleotide sequence ID" value="XM_014319002.1"/>
</dbReference>
<dbReference type="InterPro" id="IPR013149">
    <property type="entry name" value="ADH-like_C"/>
</dbReference>
<dbReference type="InterPro" id="IPR011701">
    <property type="entry name" value="MFS"/>
</dbReference>
<evidence type="ECO:0000256" key="4">
    <source>
        <dbReference type="ARBA" id="ARBA00022989"/>
    </source>
</evidence>
<feature type="transmembrane region" description="Helical" evidence="9">
    <location>
        <begin position="397"/>
        <end position="417"/>
    </location>
</feature>
<feature type="transmembrane region" description="Helical" evidence="9">
    <location>
        <begin position="365"/>
        <end position="385"/>
    </location>
</feature>
<dbReference type="eggNOG" id="KOG2533">
    <property type="taxonomic scope" value="Eukaryota"/>
</dbReference>
<evidence type="ECO:0000313" key="11">
    <source>
        <dbReference type="EMBL" id="EFX04995.1"/>
    </source>
</evidence>
<evidence type="ECO:0000256" key="6">
    <source>
        <dbReference type="ARBA" id="ARBA00023136"/>
    </source>
</evidence>
<dbReference type="eggNOG" id="KOG0024">
    <property type="taxonomic scope" value="Eukaryota"/>
</dbReference>
<feature type="transmembrane region" description="Helical" evidence="9">
    <location>
        <begin position="163"/>
        <end position="184"/>
    </location>
</feature>
<dbReference type="HOGENOM" id="CLU_308169_0_0_1"/>
<dbReference type="Pfam" id="PF07690">
    <property type="entry name" value="MFS_1"/>
    <property type="match status" value="1"/>
</dbReference>
<keyword evidence="7" id="KW-0862">Zinc</keyword>
<dbReference type="CDD" id="cd08233">
    <property type="entry name" value="butanediol_DH_like"/>
    <property type="match status" value="1"/>
</dbReference>
<evidence type="ECO:0000256" key="1">
    <source>
        <dbReference type="ARBA" id="ARBA00004141"/>
    </source>
</evidence>
<dbReference type="GO" id="GO:0016491">
    <property type="term" value="F:oxidoreductase activity"/>
    <property type="evidence" value="ECO:0007669"/>
    <property type="project" value="UniProtKB-KW"/>
</dbReference>
<dbReference type="GO" id="GO:0008270">
    <property type="term" value="F:zinc ion binding"/>
    <property type="evidence" value="ECO:0007669"/>
    <property type="project" value="InterPro"/>
</dbReference>
<dbReference type="GO" id="GO:0016020">
    <property type="term" value="C:membrane"/>
    <property type="evidence" value="ECO:0007669"/>
    <property type="project" value="UniProtKB-SubCell"/>
</dbReference>
<feature type="compositionally biased region" description="Low complexity" evidence="8">
    <location>
        <begin position="21"/>
        <end position="36"/>
    </location>
</feature>
<feature type="transmembrane region" description="Helical" evidence="9">
    <location>
        <begin position="461"/>
        <end position="482"/>
    </location>
</feature>
<name>F0XBC1_GROCL</name>
<dbReference type="SUPFAM" id="SSF50129">
    <property type="entry name" value="GroES-like"/>
    <property type="match status" value="1"/>
</dbReference>
<feature type="region of interest" description="Disordered" evidence="8">
    <location>
        <begin position="1"/>
        <end position="44"/>
    </location>
</feature>
<dbReference type="Gene3D" id="1.20.1250.20">
    <property type="entry name" value="MFS general substrate transporter like domains"/>
    <property type="match status" value="2"/>
</dbReference>
<protein>
    <submittedName>
        <fullName evidence="11">Allantoate permease</fullName>
    </submittedName>
</protein>
<dbReference type="SUPFAM" id="SSF51735">
    <property type="entry name" value="NAD(P)-binding Rossmann-fold domains"/>
    <property type="match status" value="1"/>
</dbReference>
<dbReference type="OrthoDB" id="3941538at2759"/>
<dbReference type="InParanoid" id="F0XBC1"/>
<dbReference type="Gene3D" id="3.40.50.720">
    <property type="entry name" value="NAD(P)-binding Rossmann-like Domain"/>
    <property type="match status" value="1"/>
</dbReference>
<dbReference type="EMBL" id="GL629756">
    <property type="protein sequence ID" value="EFX04995.1"/>
    <property type="molecule type" value="Genomic_DNA"/>
</dbReference>
<dbReference type="InterPro" id="IPR020843">
    <property type="entry name" value="ER"/>
</dbReference>
<comment type="subcellular location">
    <subcellularLocation>
        <location evidence="1">Membrane</location>
        <topology evidence="1">Multi-pass membrane protein</topology>
    </subcellularLocation>
</comment>
<organism evidence="12">
    <name type="scientific">Grosmannia clavigera (strain kw1407 / UAMH 11150)</name>
    <name type="common">Blue stain fungus</name>
    <name type="synonym">Graphiocladiella clavigera</name>
    <dbReference type="NCBI Taxonomy" id="655863"/>
    <lineage>
        <taxon>Eukaryota</taxon>
        <taxon>Fungi</taxon>
        <taxon>Dikarya</taxon>
        <taxon>Ascomycota</taxon>
        <taxon>Pezizomycotina</taxon>
        <taxon>Sordariomycetes</taxon>
        <taxon>Sordariomycetidae</taxon>
        <taxon>Ophiostomatales</taxon>
        <taxon>Ophiostomataceae</taxon>
        <taxon>Leptographium</taxon>
    </lineage>
</organism>
<evidence type="ECO:0000256" key="5">
    <source>
        <dbReference type="ARBA" id="ARBA00023002"/>
    </source>
</evidence>
<keyword evidence="6 9" id="KW-0472">Membrane</keyword>
<feature type="domain" description="Enoyl reductase (ER)" evidence="10">
    <location>
        <begin position="602"/>
        <end position="928"/>
    </location>
</feature>
<reference evidence="11 12" key="1">
    <citation type="journal article" date="2011" name="Proc. Natl. Acad. Sci. U.S.A.">
        <title>Genome and transcriptome analyses of the mountain pine beetle-fungal symbiont Grosmannia clavigera, a lodgepole pine pathogen.</title>
        <authorList>
            <person name="DiGuistini S."/>
            <person name="Wang Y."/>
            <person name="Liao N.Y."/>
            <person name="Taylor G."/>
            <person name="Tanguay P."/>
            <person name="Feau N."/>
            <person name="Henrissat B."/>
            <person name="Chan S.K."/>
            <person name="Hesse-Orce U."/>
            <person name="Alamouti S.M."/>
            <person name="Tsui C.K.M."/>
            <person name="Docking R.T."/>
            <person name="Levasseur A."/>
            <person name="Haridas S."/>
            <person name="Robertson G."/>
            <person name="Birol I."/>
            <person name="Holt R.A."/>
            <person name="Marra M.A."/>
            <person name="Hamelin R.C."/>
            <person name="Hirst M."/>
            <person name="Jones S.J.M."/>
            <person name="Bohlmann J."/>
            <person name="Breuil C."/>
        </authorList>
    </citation>
    <scope>NUCLEOTIDE SEQUENCE [LARGE SCALE GENOMIC DNA]</scope>
    <source>
        <strain evidence="12">kw1407 / UAMH 11150</strain>
    </source>
</reference>
<feature type="transmembrane region" description="Helical" evidence="9">
    <location>
        <begin position="134"/>
        <end position="157"/>
    </location>
</feature>
<feature type="transmembrane region" description="Helical" evidence="9">
    <location>
        <begin position="196"/>
        <end position="218"/>
    </location>
</feature>
<dbReference type="SUPFAM" id="SSF103473">
    <property type="entry name" value="MFS general substrate transporter"/>
    <property type="match status" value="1"/>
</dbReference>
<keyword evidence="5" id="KW-0560">Oxidoreductase</keyword>
<feature type="compositionally biased region" description="Basic and acidic residues" evidence="8">
    <location>
        <begin position="1"/>
        <end position="12"/>
    </location>
</feature>
<dbReference type="Pfam" id="PF00107">
    <property type="entry name" value="ADH_zinc_N"/>
    <property type="match status" value="1"/>
</dbReference>
<dbReference type="Proteomes" id="UP000007796">
    <property type="component" value="Unassembled WGS sequence"/>
</dbReference>
<keyword evidence="7" id="KW-0479">Metal-binding</keyword>
<evidence type="ECO:0000259" key="10">
    <source>
        <dbReference type="SMART" id="SM00829"/>
    </source>
</evidence>
<evidence type="ECO:0000256" key="3">
    <source>
        <dbReference type="ARBA" id="ARBA00022692"/>
    </source>
</evidence>
<dbReference type="GeneID" id="25978559"/>
<evidence type="ECO:0000313" key="12">
    <source>
        <dbReference type="Proteomes" id="UP000007796"/>
    </source>
</evidence>
<evidence type="ECO:0000256" key="7">
    <source>
        <dbReference type="RuleBase" id="RU361277"/>
    </source>
</evidence>
<keyword evidence="4 9" id="KW-1133">Transmembrane helix</keyword>
<evidence type="ECO:0000256" key="8">
    <source>
        <dbReference type="SAM" id="MobiDB-lite"/>
    </source>
</evidence>
<feature type="transmembrane region" description="Helical" evidence="9">
    <location>
        <begin position="104"/>
        <end position="122"/>
    </location>
</feature>
<dbReference type="InterPro" id="IPR036291">
    <property type="entry name" value="NAD(P)-bd_dom_sf"/>
</dbReference>
<feature type="transmembrane region" description="Helical" evidence="9">
    <location>
        <begin position="230"/>
        <end position="251"/>
    </location>
</feature>
<accession>F0XBC1</accession>
<dbReference type="InterPro" id="IPR013154">
    <property type="entry name" value="ADH-like_N"/>
</dbReference>
<comment type="cofactor">
    <cofactor evidence="7">
        <name>Zn(2+)</name>
        <dbReference type="ChEBI" id="CHEBI:29105"/>
    </cofactor>
</comment>
<gene>
    <name evidence="11" type="ORF">CMQ_5257</name>
</gene>
<sequence>MGRRYKGLDYRRLASSPPPDSDAAPSSASSASSTAAMAQPEEQRADEVLVMDEATAKQVVRRIDWVLIPLLFTTYMLSFMDKTILSSASVFGLREDNHLTTEQYSWVSSIFYFGYLGWQYPNALLVPRLPVGRYLAVVTLVWGVVVSLTAACSSYGGLLAVRFLLGVAEASITPAFMFLTTTWYTRDEMPTRTGIWFAGNSVGGMVASLLAFGVGHISEDNVVGPWRSTYLILGLATFVWAFVLGGLLPAFGNIATAPRWLLRTLAERQFAAARVVVAGTGNTAQTRWQRAQLVECLVDPKTWLLFALQLLTQIPNGGTQNFANLVIKSFGFTSLQSTLINIPYSLLSAAAISGSGWLAGRYRQVNCLLIIAVVLPCIVGSALIYTRNHHHNKGAQLFGYFLLCTGSSAMPLGLSLVQANTRGVTKKMTTTALLMLAYCAGNIAGPHFFKAAEKPTYNTAFRAILVCYCLAMLTAVCLRGYLQWENARRTRREGFVGSSGTAGIVGVGGKTIDVDGVNKNATAAVSGVELQSADYEDVTDWEIAGFRYRLLCLFPQSSGHFNPALIRLLSSCSQLSTLAFTYNTTSGLASSTITMRAARYYGKEDIRIEQVPEPSIRPGQIKIAPAFVGICGTDLHEFLGGPNFCPEKPHGVTGETIPVTLGHEFSGVITEIGPNIDPASIGDRHFEVGQRVAVQPTIFCGHCAACATGAANVCHDGGFVGLSGGGGGLSEAVCVSATHVFPLPDNLSLEEGALVEPLSVSWHAVSAAPEIGPESVVLVLGGGPIGLAAVLCLKAKGVKTIVVSEIAATRQAFAAQFGADRIVNPIEEDVVQVVLALSEGRGADAVFDCAGVPASIKSACEAVKTKGTVVNVAIWEKPILFNPNWITFKESSYKSVLGYQPEDFRAVIENLRTGSIKARGMITGKIRLENLVQEGIKRLIEDKDNQVKILVDVNAVAS</sequence>
<dbReference type="AlphaFoldDB" id="F0XBC1"/>
<dbReference type="PANTHER" id="PTHR43791">
    <property type="entry name" value="PERMEASE-RELATED"/>
    <property type="match status" value="1"/>
</dbReference>
<keyword evidence="12" id="KW-1185">Reference proteome</keyword>
<dbReference type="Pfam" id="PF08240">
    <property type="entry name" value="ADH_N"/>
    <property type="match status" value="1"/>
</dbReference>
<keyword evidence="3 9" id="KW-0812">Transmembrane</keyword>
<evidence type="ECO:0000256" key="9">
    <source>
        <dbReference type="SAM" id="Phobius"/>
    </source>
</evidence>
<dbReference type="InterPro" id="IPR011032">
    <property type="entry name" value="GroES-like_sf"/>
</dbReference>
<dbReference type="InterPro" id="IPR036259">
    <property type="entry name" value="MFS_trans_sf"/>
</dbReference>
<dbReference type="PANTHER" id="PTHR43791:SF10">
    <property type="entry name" value="MAJOR FACILITATOR SUPERFAMILY (MFS) PROFILE DOMAIN-CONTAINING PROTEIN"/>
    <property type="match status" value="1"/>
</dbReference>
<dbReference type="PROSITE" id="PS00059">
    <property type="entry name" value="ADH_ZINC"/>
    <property type="match status" value="1"/>
</dbReference>
<comment type="similarity">
    <text evidence="7">Belongs to the zinc-containing alcohol dehydrogenase family.</text>
</comment>
<keyword evidence="2" id="KW-0813">Transport</keyword>
<dbReference type="GO" id="GO:0022857">
    <property type="term" value="F:transmembrane transporter activity"/>
    <property type="evidence" value="ECO:0007669"/>
    <property type="project" value="InterPro"/>
</dbReference>
<feature type="transmembrane region" description="Helical" evidence="9">
    <location>
        <begin position="429"/>
        <end position="449"/>
    </location>
</feature>
<dbReference type="Gene3D" id="3.90.180.10">
    <property type="entry name" value="Medium-chain alcohol dehydrogenases, catalytic domain"/>
    <property type="match status" value="1"/>
</dbReference>